<feature type="region of interest" description="Disordered" evidence="1">
    <location>
        <begin position="1"/>
        <end position="23"/>
    </location>
</feature>
<evidence type="ECO:0000313" key="3">
    <source>
        <dbReference type="Proteomes" id="UP001378592"/>
    </source>
</evidence>
<dbReference type="Proteomes" id="UP001378592">
    <property type="component" value="Unassembled WGS sequence"/>
</dbReference>
<evidence type="ECO:0000256" key="1">
    <source>
        <dbReference type="SAM" id="MobiDB-lite"/>
    </source>
</evidence>
<name>A0AAN9W4E0_9ORTH</name>
<reference evidence="2 3" key="1">
    <citation type="submission" date="2024-03" db="EMBL/GenBank/DDBJ databases">
        <title>The genome assembly and annotation of the cricket Gryllus longicercus Weissman &amp; Gray.</title>
        <authorList>
            <person name="Szrajer S."/>
            <person name="Gray D."/>
            <person name="Ylla G."/>
        </authorList>
    </citation>
    <scope>NUCLEOTIDE SEQUENCE [LARGE SCALE GENOMIC DNA]</scope>
    <source>
        <strain evidence="2">DAG 2021-001</strain>
        <tissue evidence="2">Whole body minus gut</tissue>
    </source>
</reference>
<sequence>MDEAQVGEVVVEEEDEDEGAADTSSGVVLRYLAGGDEVECVDGALAGVELHQVDLSSGLEGIQGISVTGIDDEREIISLAENVLISTTIGEGDFAVLNWEGEEIIEMSTSETFEELEQQIQQTVSSADGSEEGGIPVDTASLARHILLASRADSTTASAEANNNIIVVREDEVSTTEEEGCPASSSSIPSTSTCTVAASQASSSTSTATVVSSNVNNTASAGSSRISSALVAGAAASVRSPLASPPGPFSPQNSGISSSGSAGEPRPGSSRSDTQVRLHLQWLCDI</sequence>
<dbReference type="AlphaFoldDB" id="A0AAN9W4E0"/>
<feature type="compositionally biased region" description="Low complexity" evidence="1">
    <location>
        <begin position="254"/>
        <end position="263"/>
    </location>
</feature>
<evidence type="ECO:0000313" key="2">
    <source>
        <dbReference type="EMBL" id="KAK7874061.1"/>
    </source>
</evidence>
<protein>
    <submittedName>
        <fullName evidence="2">Uncharacterized protein</fullName>
    </submittedName>
</protein>
<gene>
    <name evidence="2" type="ORF">R5R35_004608</name>
</gene>
<keyword evidence="3" id="KW-1185">Reference proteome</keyword>
<proteinExistence type="predicted"/>
<dbReference type="EMBL" id="JAZDUA010000005">
    <property type="protein sequence ID" value="KAK7874061.1"/>
    <property type="molecule type" value="Genomic_DNA"/>
</dbReference>
<feature type="region of interest" description="Disordered" evidence="1">
    <location>
        <begin position="239"/>
        <end position="274"/>
    </location>
</feature>
<feature type="compositionally biased region" description="Acidic residues" evidence="1">
    <location>
        <begin position="1"/>
        <end position="20"/>
    </location>
</feature>
<accession>A0AAN9W4E0</accession>
<organism evidence="2 3">
    <name type="scientific">Gryllus longicercus</name>
    <dbReference type="NCBI Taxonomy" id="2509291"/>
    <lineage>
        <taxon>Eukaryota</taxon>
        <taxon>Metazoa</taxon>
        <taxon>Ecdysozoa</taxon>
        <taxon>Arthropoda</taxon>
        <taxon>Hexapoda</taxon>
        <taxon>Insecta</taxon>
        <taxon>Pterygota</taxon>
        <taxon>Neoptera</taxon>
        <taxon>Polyneoptera</taxon>
        <taxon>Orthoptera</taxon>
        <taxon>Ensifera</taxon>
        <taxon>Gryllidea</taxon>
        <taxon>Grylloidea</taxon>
        <taxon>Gryllidae</taxon>
        <taxon>Gryllinae</taxon>
        <taxon>Gryllus</taxon>
    </lineage>
</organism>
<comment type="caution">
    <text evidence="2">The sequence shown here is derived from an EMBL/GenBank/DDBJ whole genome shotgun (WGS) entry which is preliminary data.</text>
</comment>
<feature type="region of interest" description="Disordered" evidence="1">
    <location>
        <begin position="170"/>
        <end position="192"/>
    </location>
</feature>